<protein>
    <submittedName>
        <fullName evidence="2">Uncharacterized protein</fullName>
    </submittedName>
</protein>
<evidence type="ECO:0000256" key="1">
    <source>
        <dbReference type="SAM" id="MobiDB-lite"/>
    </source>
</evidence>
<dbReference type="Proteomes" id="UP001149074">
    <property type="component" value="Unassembled WGS sequence"/>
</dbReference>
<reference evidence="2" key="1">
    <citation type="submission" date="2022-11" db="EMBL/GenBank/DDBJ databases">
        <authorList>
            <person name="Petersen C."/>
        </authorList>
    </citation>
    <scope>NUCLEOTIDE SEQUENCE</scope>
    <source>
        <strain evidence="2">IBT 30761</strain>
    </source>
</reference>
<accession>A0A9W9K319</accession>
<keyword evidence="3" id="KW-1185">Reference proteome</keyword>
<dbReference type="EMBL" id="JAPQKI010000009">
    <property type="protein sequence ID" value="KAJ5090302.1"/>
    <property type="molecule type" value="Genomic_DNA"/>
</dbReference>
<dbReference type="RefSeq" id="XP_056472283.1">
    <property type="nucleotide sequence ID" value="XM_056621477.1"/>
</dbReference>
<organism evidence="2 3">
    <name type="scientific">Penicillium argentinense</name>
    <dbReference type="NCBI Taxonomy" id="1131581"/>
    <lineage>
        <taxon>Eukaryota</taxon>
        <taxon>Fungi</taxon>
        <taxon>Dikarya</taxon>
        <taxon>Ascomycota</taxon>
        <taxon>Pezizomycotina</taxon>
        <taxon>Eurotiomycetes</taxon>
        <taxon>Eurotiomycetidae</taxon>
        <taxon>Eurotiales</taxon>
        <taxon>Aspergillaceae</taxon>
        <taxon>Penicillium</taxon>
    </lineage>
</organism>
<evidence type="ECO:0000313" key="2">
    <source>
        <dbReference type="EMBL" id="KAJ5090302.1"/>
    </source>
</evidence>
<proteinExistence type="predicted"/>
<feature type="compositionally biased region" description="Low complexity" evidence="1">
    <location>
        <begin position="47"/>
        <end position="59"/>
    </location>
</feature>
<gene>
    <name evidence="2" type="ORF">N7532_008986</name>
</gene>
<reference evidence="2" key="2">
    <citation type="journal article" date="2023" name="IMA Fungus">
        <title>Comparative genomic study of the Penicillium genus elucidates a diverse pangenome and 15 lateral gene transfer events.</title>
        <authorList>
            <person name="Petersen C."/>
            <person name="Sorensen T."/>
            <person name="Nielsen M.R."/>
            <person name="Sondergaard T.E."/>
            <person name="Sorensen J.L."/>
            <person name="Fitzpatrick D.A."/>
            <person name="Frisvad J.C."/>
            <person name="Nielsen K.L."/>
        </authorList>
    </citation>
    <scope>NUCLEOTIDE SEQUENCE</scope>
    <source>
        <strain evidence="2">IBT 30761</strain>
    </source>
</reference>
<dbReference type="AlphaFoldDB" id="A0A9W9K319"/>
<name>A0A9W9K319_9EURO</name>
<comment type="caution">
    <text evidence="2">The sequence shown here is derived from an EMBL/GenBank/DDBJ whole genome shotgun (WGS) entry which is preliminary data.</text>
</comment>
<sequence>MDQLATDARTLSQIGSTLDRLPGESRTNFISSLVDRRRPKRRGNAGKSKSFASQSSKISEFQIPRVGSGRAHGGGIDSSKSSSAHIPYIHSVSVNSLDIDH</sequence>
<feature type="region of interest" description="Disordered" evidence="1">
    <location>
        <begin position="16"/>
        <end position="84"/>
    </location>
</feature>
<evidence type="ECO:0000313" key="3">
    <source>
        <dbReference type="Proteomes" id="UP001149074"/>
    </source>
</evidence>
<dbReference type="GeneID" id="81360456"/>